<feature type="compositionally biased region" description="Basic and acidic residues" evidence="1">
    <location>
        <begin position="59"/>
        <end position="76"/>
    </location>
</feature>
<reference evidence="2 3" key="1">
    <citation type="journal article" date="2019" name="Genome Biol. Evol.">
        <title>Genomic Plasticity Mediated by Transposable Elements in the Plant Pathogenic Fungus Colletotrichum higginsianum.</title>
        <authorList>
            <person name="Tsushima A."/>
            <person name="Gan P."/>
            <person name="Kumakura N."/>
            <person name="Narusaka M."/>
            <person name="Takano Y."/>
            <person name="Narusaka Y."/>
            <person name="Shirasu K."/>
        </authorList>
    </citation>
    <scope>NUCLEOTIDE SEQUENCE [LARGE SCALE GENOMIC DNA]</scope>
    <source>
        <strain evidence="2 3">MAFF305635-RFP</strain>
    </source>
</reference>
<evidence type="ECO:0000256" key="1">
    <source>
        <dbReference type="SAM" id="MobiDB-lite"/>
    </source>
</evidence>
<name>A0A4V4NAE4_9PEZI</name>
<gene>
    <name evidence="2" type="ORF">CH35J_010646</name>
</gene>
<protein>
    <submittedName>
        <fullName evidence="2">Uncharacterized protein</fullName>
    </submittedName>
</protein>
<sequence length="83" mass="9316">MQLLSFLSGRRHRSRNPADCQKEETRERSGGAVAAAEAAAGPEDEDLEERQGGRCQSADPRDCQKDKREELDAARLEDEEEEK</sequence>
<dbReference type="AlphaFoldDB" id="A0A4V4NAE4"/>
<dbReference type="Proteomes" id="UP000305883">
    <property type="component" value="Unassembled WGS sequence"/>
</dbReference>
<organism evidence="2 3">
    <name type="scientific">Colletotrichum higginsianum</name>
    <dbReference type="NCBI Taxonomy" id="80884"/>
    <lineage>
        <taxon>Eukaryota</taxon>
        <taxon>Fungi</taxon>
        <taxon>Dikarya</taxon>
        <taxon>Ascomycota</taxon>
        <taxon>Pezizomycotina</taxon>
        <taxon>Sordariomycetes</taxon>
        <taxon>Hypocreomycetidae</taxon>
        <taxon>Glomerellales</taxon>
        <taxon>Glomerellaceae</taxon>
        <taxon>Colletotrichum</taxon>
        <taxon>Colletotrichum destructivum species complex</taxon>
    </lineage>
</organism>
<dbReference type="EMBL" id="MWPZ01000009">
    <property type="protein sequence ID" value="TIC91873.1"/>
    <property type="molecule type" value="Genomic_DNA"/>
</dbReference>
<feature type="region of interest" description="Disordered" evidence="1">
    <location>
        <begin position="1"/>
        <end position="83"/>
    </location>
</feature>
<evidence type="ECO:0000313" key="3">
    <source>
        <dbReference type="Proteomes" id="UP000305883"/>
    </source>
</evidence>
<feature type="compositionally biased region" description="Basic and acidic residues" evidence="1">
    <location>
        <begin position="20"/>
        <end position="29"/>
    </location>
</feature>
<comment type="caution">
    <text evidence="2">The sequence shown here is derived from an EMBL/GenBank/DDBJ whole genome shotgun (WGS) entry which is preliminary data.</text>
</comment>
<proteinExistence type="predicted"/>
<accession>A0A4V4NAE4</accession>
<feature type="compositionally biased region" description="Low complexity" evidence="1">
    <location>
        <begin position="30"/>
        <end position="41"/>
    </location>
</feature>
<evidence type="ECO:0000313" key="2">
    <source>
        <dbReference type="EMBL" id="TIC91873.1"/>
    </source>
</evidence>